<protein>
    <submittedName>
        <fullName evidence="1">Uncharacterized protein</fullName>
    </submittedName>
</protein>
<dbReference type="AlphaFoldDB" id="A0A9J6DSJ7"/>
<dbReference type="VEuPathDB" id="VectorBase:LOC119165750"/>
<sequence length="195" mass="22053">MTEADVNAVCNALGEMSMEDVCSLKESNIRWMPDISSLTKPEAIRSIRNAVRSLDCTASRASSIARLYCYLAEKNCLRLWRAYLLNERDLSGRFTLHQRLMAALANPGVSLAYEKVERDDAVYVVILSTYADTSAPDNDVICMCIPRTLPYVFVHCSRNGDGIKLVLGNVLVRSSLWFTDFQHLQEAFDYALWKK</sequence>
<evidence type="ECO:0000313" key="1">
    <source>
        <dbReference type="EMBL" id="KAH8025149.1"/>
    </source>
</evidence>
<keyword evidence="2" id="KW-1185">Reference proteome</keyword>
<reference evidence="1" key="1">
    <citation type="journal article" date="2020" name="Cell">
        <title>Large-Scale Comparative Analyses of Tick Genomes Elucidate Their Genetic Diversity and Vector Capacities.</title>
        <authorList>
            <consortium name="Tick Genome and Microbiome Consortium (TIGMIC)"/>
            <person name="Jia N."/>
            <person name="Wang J."/>
            <person name="Shi W."/>
            <person name="Du L."/>
            <person name="Sun Y."/>
            <person name="Zhan W."/>
            <person name="Jiang J.F."/>
            <person name="Wang Q."/>
            <person name="Zhang B."/>
            <person name="Ji P."/>
            <person name="Bell-Sakyi L."/>
            <person name="Cui X.M."/>
            <person name="Yuan T.T."/>
            <person name="Jiang B.G."/>
            <person name="Yang W.F."/>
            <person name="Lam T.T."/>
            <person name="Chang Q.C."/>
            <person name="Ding S.J."/>
            <person name="Wang X.J."/>
            <person name="Zhu J.G."/>
            <person name="Ruan X.D."/>
            <person name="Zhao L."/>
            <person name="Wei J.T."/>
            <person name="Ye R.Z."/>
            <person name="Que T.C."/>
            <person name="Du C.H."/>
            <person name="Zhou Y.H."/>
            <person name="Cheng J.X."/>
            <person name="Dai P.F."/>
            <person name="Guo W.B."/>
            <person name="Han X.H."/>
            <person name="Huang E.J."/>
            <person name="Li L.F."/>
            <person name="Wei W."/>
            <person name="Gao Y.C."/>
            <person name="Liu J.Z."/>
            <person name="Shao H.Z."/>
            <person name="Wang X."/>
            <person name="Wang C.C."/>
            <person name="Yang T.C."/>
            <person name="Huo Q.B."/>
            <person name="Li W."/>
            <person name="Chen H.Y."/>
            <person name="Chen S.E."/>
            <person name="Zhou L.G."/>
            <person name="Ni X.B."/>
            <person name="Tian J.H."/>
            <person name="Sheng Y."/>
            <person name="Liu T."/>
            <person name="Pan Y.S."/>
            <person name="Xia L.Y."/>
            <person name="Li J."/>
            <person name="Zhao F."/>
            <person name="Cao W.C."/>
        </authorList>
    </citation>
    <scope>NUCLEOTIDE SEQUENCE</scope>
    <source>
        <strain evidence="1">Rmic-2018</strain>
    </source>
</reference>
<dbReference type="EMBL" id="JABSTU010000007">
    <property type="protein sequence ID" value="KAH8025149.1"/>
    <property type="molecule type" value="Genomic_DNA"/>
</dbReference>
<accession>A0A9J6DSJ7</accession>
<reference evidence="1" key="2">
    <citation type="submission" date="2021-09" db="EMBL/GenBank/DDBJ databases">
        <authorList>
            <person name="Jia N."/>
            <person name="Wang J."/>
            <person name="Shi W."/>
            <person name="Du L."/>
            <person name="Sun Y."/>
            <person name="Zhan W."/>
            <person name="Jiang J."/>
            <person name="Wang Q."/>
            <person name="Zhang B."/>
            <person name="Ji P."/>
            <person name="Sakyi L.B."/>
            <person name="Cui X."/>
            <person name="Yuan T."/>
            <person name="Jiang B."/>
            <person name="Yang W."/>
            <person name="Lam T.T.-Y."/>
            <person name="Chang Q."/>
            <person name="Ding S."/>
            <person name="Wang X."/>
            <person name="Zhu J."/>
            <person name="Ruan X."/>
            <person name="Zhao L."/>
            <person name="Wei J."/>
            <person name="Que T."/>
            <person name="Du C."/>
            <person name="Cheng J."/>
            <person name="Dai P."/>
            <person name="Han X."/>
            <person name="Huang E."/>
            <person name="Gao Y."/>
            <person name="Liu J."/>
            <person name="Shao H."/>
            <person name="Ye R."/>
            <person name="Li L."/>
            <person name="Wei W."/>
            <person name="Wang X."/>
            <person name="Wang C."/>
            <person name="Huo Q."/>
            <person name="Li W."/>
            <person name="Guo W."/>
            <person name="Chen H."/>
            <person name="Chen S."/>
            <person name="Zhou L."/>
            <person name="Zhou L."/>
            <person name="Ni X."/>
            <person name="Tian J."/>
            <person name="Zhou Y."/>
            <person name="Sheng Y."/>
            <person name="Liu T."/>
            <person name="Pan Y."/>
            <person name="Xia L."/>
            <person name="Li J."/>
            <person name="Zhao F."/>
            <person name="Cao W."/>
        </authorList>
    </citation>
    <scope>NUCLEOTIDE SEQUENCE</scope>
    <source>
        <strain evidence="1">Rmic-2018</strain>
        <tissue evidence="1">Larvae</tissue>
    </source>
</reference>
<comment type="caution">
    <text evidence="1">The sequence shown here is derived from an EMBL/GenBank/DDBJ whole genome shotgun (WGS) entry which is preliminary data.</text>
</comment>
<name>A0A9J6DSJ7_RHIMP</name>
<organism evidence="1 2">
    <name type="scientific">Rhipicephalus microplus</name>
    <name type="common">Cattle tick</name>
    <name type="synonym">Boophilus microplus</name>
    <dbReference type="NCBI Taxonomy" id="6941"/>
    <lineage>
        <taxon>Eukaryota</taxon>
        <taxon>Metazoa</taxon>
        <taxon>Ecdysozoa</taxon>
        <taxon>Arthropoda</taxon>
        <taxon>Chelicerata</taxon>
        <taxon>Arachnida</taxon>
        <taxon>Acari</taxon>
        <taxon>Parasitiformes</taxon>
        <taxon>Ixodida</taxon>
        <taxon>Ixodoidea</taxon>
        <taxon>Ixodidae</taxon>
        <taxon>Rhipicephalinae</taxon>
        <taxon>Rhipicephalus</taxon>
        <taxon>Boophilus</taxon>
    </lineage>
</organism>
<evidence type="ECO:0000313" key="2">
    <source>
        <dbReference type="Proteomes" id="UP000821866"/>
    </source>
</evidence>
<gene>
    <name evidence="1" type="ORF">HPB51_003991</name>
</gene>
<dbReference type="Proteomes" id="UP000821866">
    <property type="component" value="Unassembled WGS sequence"/>
</dbReference>
<proteinExistence type="predicted"/>